<keyword evidence="1" id="KW-0732">Signal</keyword>
<sequence precursor="true">MSGLMNWKAFVLAAVVATVSLTQAGNASAGDHYYQPDCYWKTVTVYESIKKPYTAYVTKYDHCGHPYQAKVVRYKTVQVPVTKRIKVCH</sequence>
<evidence type="ECO:0000313" key="3">
    <source>
        <dbReference type="Proteomes" id="UP000320176"/>
    </source>
</evidence>
<gene>
    <name evidence="2" type="ORF">Pla52n_62830</name>
</gene>
<evidence type="ECO:0000256" key="1">
    <source>
        <dbReference type="SAM" id="SignalP"/>
    </source>
</evidence>
<organism evidence="2 3">
    <name type="scientific">Stieleria varia</name>
    <dbReference type="NCBI Taxonomy" id="2528005"/>
    <lineage>
        <taxon>Bacteria</taxon>
        <taxon>Pseudomonadati</taxon>
        <taxon>Planctomycetota</taxon>
        <taxon>Planctomycetia</taxon>
        <taxon>Pirellulales</taxon>
        <taxon>Pirellulaceae</taxon>
        <taxon>Stieleria</taxon>
    </lineage>
</organism>
<reference evidence="2 3" key="1">
    <citation type="submission" date="2019-02" db="EMBL/GenBank/DDBJ databases">
        <title>Deep-cultivation of Planctomycetes and their phenomic and genomic characterization uncovers novel biology.</title>
        <authorList>
            <person name="Wiegand S."/>
            <person name="Jogler M."/>
            <person name="Boedeker C."/>
            <person name="Pinto D."/>
            <person name="Vollmers J."/>
            <person name="Rivas-Marin E."/>
            <person name="Kohn T."/>
            <person name="Peeters S.H."/>
            <person name="Heuer A."/>
            <person name="Rast P."/>
            <person name="Oberbeckmann S."/>
            <person name="Bunk B."/>
            <person name="Jeske O."/>
            <person name="Meyerdierks A."/>
            <person name="Storesund J.E."/>
            <person name="Kallscheuer N."/>
            <person name="Luecker S."/>
            <person name="Lage O.M."/>
            <person name="Pohl T."/>
            <person name="Merkel B.J."/>
            <person name="Hornburger P."/>
            <person name="Mueller R.-W."/>
            <person name="Bruemmer F."/>
            <person name="Labrenz M."/>
            <person name="Spormann A.M."/>
            <person name="Op Den Camp H."/>
            <person name="Overmann J."/>
            <person name="Amann R."/>
            <person name="Jetten M.S.M."/>
            <person name="Mascher T."/>
            <person name="Medema M.H."/>
            <person name="Devos D.P."/>
            <person name="Kaster A.-K."/>
            <person name="Ovreas L."/>
            <person name="Rohde M."/>
            <person name="Galperin M.Y."/>
            <person name="Jogler C."/>
        </authorList>
    </citation>
    <scope>NUCLEOTIDE SEQUENCE [LARGE SCALE GENOMIC DNA]</scope>
    <source>
        <strain evidence="2 3">Pla52n</strain>
    </source>
</reference>
<name>A0A5C5ZYQ6_9BACT</name>
<feature type="signal peptide" evidence="1">
    <location>
        <begin position="1"/>
        <end position="29"/>
    </location>
</feature>
<keyword evidence="3" id="KW-1185">Reference proteome</keyword>
<dbReference type="RefSeq" id="WP_146523198.1">
    <property type="nucleotide sequence ID" value="NZ_CP151726.1"/>
</dbReference>
<proteinExistence type="predicted"/>
<dbReference type="AlphaFoldDB" id="A0A5C5ZYQ6"/>
<protein>
    <submittedName>
        <fullName evidence="2">Uncharacterized protein</fullName>
    </submittedName>
</protein>
<dbReference type="EMBL" id="SJPN01000011">
    <property type="protein sequence ID" value="TWT92409.1"/>
    <property type="molecule type" value="Genomic_DNA"/>
</dbReference>
<feature type="chain" id="PRO_5023103008" evidence="1">
    <location>
        <begin position="30"/>
        <end position="89"/>
    </location>
</feature>
<comment type="caution">
    <text evidence="2">The sequence shown here is derived from an EMBL/GenBank/DDBJ whole genome shotgun (WGS) entry which is preliminary data.</text>
</comment>
<dbReference type="Proteomes" id="UP000320176">
    <property type="component" value="Unassembled WGS sequence"/>
</dbReference>
<accession>A0A5C5ZYQ6</accession>
<evidence type="ECO:0000313" key="2">
    <source>
        <dbReference type="EMBL" id="TWT92409.1"/>
    </source>
</evidence>